<dbReference type="Pfam" id="PF00578">
    <property type="entry name" value="AhpC-TSA"/>
    <property type="match status" value="1"/>
</dbReference>
<feature type="domain" description="Thioredoxin" evidence="3">
    <location>
        <begin position="51"/>
        <end position="192"/>
    </location>
</feature>
<dbReference type="PROSITE" id="PS00194">
    <property type="entry name" value="THIOREDOXIN_1"/>
    <property type="match status" value="1"/>
</dbReference>
<gene>
    <name evidence="4" type="ORF">HH212_21070</name>
</gene>
<reference evidence="4 5" key="1">
    <citation type="submission" date="2020-04" db="EMBL/GenBank/DDBJ databases">
        <title>Genome sequencing of novel species.</title>
        <authorList>
            <person name="Heo J."/>
            <person name="Kim S.-J."/>
            <person name="Kim J.-S."/>
            <person name="Hong S.-B."/>
            <person name="Kwon S.-W."/>
        </authorList>
    </citation>
    <scope>NUCLEOTIDE SEQUENCE [LARGE SCALE GENOMIC DNA]</scope>
    <source>
        <strain evidence="4 5">GN2-R2</strain>
    </source>
</reference>
<name>A0A7Z2ZU54_9BURK</name>
<keyword evidence="2" id="KW-0732">Signal</keyword>
<dbReference type="PANTHER" id="PTHR42852:SF13">
    <property type="entry name" value="PROTEIN DIPZ"/>
    <property type="match status" value="1"/>
</dbReference>
<dbReference type="Gene3D" id="3.40.30.10">
    <property type="entry name" value="Glutaredoxin"/>
    <property type="match status" value="1"/>
</dbReference>
<evidence type="ECO:0000256" key="1">
    <source>
        <dbReference type="ARBA" id="ARBA00023284"/>
    </source>
</evidence>
<dbReference type="PANTHER" id="PTHR42852">
    <property type="entry name" value="THIOL:DISULFIDE INTERCHANGE PROTEIN DSBE"/>
    <property type="match status" value="1"/>
</dbReference>
<dbReference type="InterPro" id="IPR000866">
    <property type="entry name" value="AhpC/TSA"/>
</dbReference>
<dbReference type="InterPro" id="IPR017937">
    <property type="entry name" value="Thioredoxin_CS"/>
</dbReference>
<dbReference type="InterPro" id="IPR036249">
    <property type="entry name" value="Thioredoxin-like_sf"/>
</dbReference>
<evidence type="ECO:0000313" key="5">
    <source>
        <dbReference type="Proteomes" id="UP000502415"/>
    </source>
</evidence>
<feature type="signal peptide" evidence="2">
    <location>
        <begin position="1"/>
        <end position="37"/>
    </location>
</feature>
<dbReference type="SUPFAM" id="SSF52833">
    <property type="entry name" value="Thioredoxin-like"/>
    <property type="match status" value="1"/>
</dbReference>
<accession>A0A7Z2ZU54</accession>
<sequence>MALVFVSRRRHMSIILPHRRAASVLCLLAGATLPVLAPSAAAAPVASLQAWPAKQPTPPLKLAGLDGGDWDLARLRGKVVVVNFWASWCGPCVAELPLLGALAGREAWRDRVAVVGVNYKESLDAIQAFGAAHPIPYAQARDRSGEAFKVWTLGVMPTTILVDRQGRARWRSTGELTAGDERLQRAIEALLAE</sequence>
<dbReference type="InterPro" id="IPR013766">
    <property type="entry name" value="Thioredoxin_domain"/>
</dbReference>
<dbReference type="Proteomes" id="UP000502415">
    <property type="component" value="Chromosome"/>
</dbReference>
<dbReference type="GO" id="GO:0015036">
    <property type="term" value="F:disulfide oxidoreductase activity"/>
    <property type="evidence" value="ECO:0007669"/>
    <property type="project" value="UniProtKB-ARBA"/>
</dbReference>
<dbReference type="GO" id="GO:0016209">
    <property type="term" value="F:antioxidant activity"/>
    <property type="evidence" value="ECO:0007669"/>
    <property type="project" value="InterPro"/>
</dbReference>
<keyword evidence="1" id="KW-0676">Redox-active center</keyword>
<dbReference type="CDD" id="cd02966">
    <property type="entry name" value="TlpA_like_family"/>
    <property type="match status" value="1"/>
</dbReference>
<dbReference type="EMBL" id="CP051685">
    <property type="protein sequence ID" value="QJE02203.1"/>
    <property type="molecule type" value="Genomic_DNA"/>
</dbReference>
<keyword evidence="5" id="KW-1185">Reference proteome</keyword>
<evidence type="ECO:0000313" key="4">
    <source>
        <dbReference type="EMBL" id="QJE02203.1"/>
    </source>
</evidence>
<dbReference type="InterPro" id="IPR050553">
    <property type="entry name" value="Thioredoxin_ResA/DsbE_sf"/>
</dbReference>
<dbReference type="KEGG" id="mfy:HH212_21070"/>
<proteinExistence type="predicted"/>
<dbReference type="PROSITE" id="PS51352">
    <property type="entry name" value="THIOREDOXIN_2"/>
    <property type="match status" value="1"/>
</dbReference>
<feature type="chain" id="PRO_5031292028" evidence="2">
    <location>
        <begin position="38"/>
        <end position="193"/>
    </location>
</feature>
<dbReference type="AlphaFoldDB" id="A0A7Z2ZU54"/>
<evidence type="ECO:0000256" key="2">
    <source>
        <dbReference type="SAM" id="SignalP"/>
    </source>
</evidence>
<evidence type="ECO:0000259" key="3">
    <source>
        <dbReference type="PROSITE" id="PS51352"/>
    </source>
</evidence>
<protein>
    <submittedName>
        <fullName evidence="4">TlpA family protein disulfide reductase</fullName>
    </submittedName>
</protein>
<organism evidence="4 5">
    <name type="scientific">Massilia forsythiae</name>
    <dbReference type="NCBI Taxonomy" id="2728020"/>
    <lineage>
        <taxon>Bacteria</taxon>
        <taxon>Pseudomonadati</taxon>
        <taxon>Pseudomonadota</taxon>
        <taxon>Betaproteobacteria</taxon>
        <taxon>Burkholderiales</taxon>
        <taxon>Oxalobacteraceae</taxon>
        <taxon>Telluria group</taxon>
        <taxon>Massilia</taxon>
    </lineage>
</organism>